<dbReference type="SUPFAM" id="SSF50129">
    <property type="entry name" value="GroES-like"/>
    <property type="match status" value="1"/>
</dbReference>
<dbReference type="SMART" id="SM00829">
    <property type="entry name" value="PKS_ER"/>
    <property type="match status" value="1"/>
</dbReference>
<dbReference type="Gene3D" id="3.40.50.720">
    <property type="entry name" value="NAD(P)-binding Rossmann-like Domain"/>
    <property type="match status" value="1"/>
</dbReference>
<dbReference type="PANTHER" id="PTHR43482:SF1">
    <property type="entry name" value="PROTEIN AST1-RELATED"/>
    <property type="match status" value="1"/>
</dbReference>
<evidence type="ECO:0000313" key="3">
    <source>
        <dbReference type="Proteomes" id="UP000664914"/>
    </source>
</evidence>
<dbReference type="CDD" id="cd05289">
    <property type="entry name" value="MDR_like_2"/>
    <property type="match status" value="1"/>
</dbReference>
<dbReference type="InterPro" id="IPR020843">
    <property type="entry name" value="ER"/>
</dbReference>
<organism evidence="2 3">
    <name type="scientific">Rhizorhabdus wittichii</name>
    <dbReference type="NCBI Taxonomy" id="160791"/>
    <lineage>
        <taxon>Bacteria</taxon>
        <taxon>Pseudomonadati</taxon>
        <taxon>Pseudomonadota</taxon>
        <taxon>Alphaproteobacteria</taxon>
        <taxon>Sphingomonadales</taxon>
        <taxon>Sphingomonadaceae</taxon>
        <taxon>Rhizorhabdus</taxon>
    </lineage>
</organism>
<protein>
    <submittedName>
        <fullName evidence="2">NADP-dependent oxidoreductase</fullName>
    </submittedName>
</protein>
<proteinExistence type="predicted"/>
<accession>A0A975D929</accession>
<keyword evidence="2" id="KW-0614">Plasmid</keyword>
<name>A0A975D929_9SPHN</name>
<dbReference type="Pfam" id="PF08240">
    <property type="entry name" value="ADH_N"/>
    <property type="match status" value="1"/>
</dbReference>
<sequence>MRAVQFSDYGSTDVLHLVDVPTPEPGDGQVRVAVAAAAVNPADYKWREGMFRDMAPLPLPHILGYDIAGTVDAVGPGVSDFAVGDRVFALLDTFVKGGYAQFAIARPEWLARVPAGLDLDVAASLPTAALAGMQIIENHVRPQAGDIVLITGAAGSVGRFAIHAAKQAGAQVVAAVLPSQQELALSLGADKAIVLNEEAPADIMFDHVADMVGGDHVAALCRRVKPGGRILTAATTPINPDGLPSAPVFFAVHPDGAGLARIGALVAQGTIPVASTRPLPLSEVAQAHRWVEAGDLTEKIILHP</sequence>
<reference evidence="2" key="1">
    <citation type="submission" date="2020-07" db="EMBL/GenBank/DDBJ databases">
        <authorList>
            <person name="Camacho E."/>
        </authorList>
    </citation>
    <scope>NUCLEOTIDE SEQUENCE</scope>
    <source>
        <strain evidence="2">MPO218</strain>
        <plasmid evidence="2">pUPO218</plasmid>
    </source>
</reference>
<dbReference type="Proteomes" id="UP000664914">
    <property type="component" value="Plasmid pUPO218"/>
</dbReference>
<dbReference type="InterPro" id="IPR013154">
    <property type="entry name" value="ADH-like_N"/>
</dbReference>
<dbReference type="PANTHER" id="PTHR43482">
    <property type="entry name" value="PROTEIN AST1-RELATED"/>
    <property type="match status" value="1"/>
</dbReference>
<dbReference type="SUPFAM" id="SSF51735">
    <property type="entry name" value="NAD(P)-binding Rossmann-fold domains"/>
    <property type="match status" value="1"/>
</dbReference>
<gene>
    <name evidence="2" type="ORF">HRJ34_28570</name>
</gene>
<dbReference type="InterPro" id="IPR011032">
    <property type="entry name" value="GroES-like_sf"/>
</dbReference>
<geneLocation type="plasmid" evidence="2 3">
    <name>pUPO218</name>
</geneLocation>
<dbReference type="EMBL" id="CP059321">
    <property type="protein sequence ID" value="QTH25038.1"/>
    <property type="molecule type" value="Genomic_DNA"/>
</dbReference>
<dbReference type="Gene3D" id="3.90.180.10">
    <property type="entry name" value="Medium-chain alcohol dehydrogenases, catalytic domain"/>
    <property type="match status" value="1"/>
</dbReference>
<dbReference type="InterPro" id="IPR052585">
    <property type="entry name" value="Lipid_raft_assoc_Zn_ADH"/>
</dbReference>
<dbReference type="GO" id="GO:0016491">
    <property type="term" value="F:oxidoreductase activity"/>
    <property type="evidence" value="ECO:0007669"/>
    <property type="project" value="InterPro"/>
</dbReference>
<dbReference type="Pfam" id="PF13602">
    <property type="entry name" value="ADH_zinc_N_2"/>
    <property type="match status" value="1"/>
</dbReference>
<evidence type="ECO:0000259" key="1">
    <source>
        <dbReference type="SMART" id="SM00829"/>
    </source>
</evidence>
<dbReference type="InterPro" id="IPR036291">
    <property type="entry name" value="NAD(P)-bd_dom_sf"/>
</dbReference>
<evidence type="ECO:0000313" key="2">
    <source>
        <dbReference type="EMBL" id="QTH25038.1"/>
    </source>
</evidence>
<feature type="domain" description="Enoyl reductase (ER)" evidence="1">
    <location>
        <begin position="10"/>
        <end position="302"/>
    </location>
</feature>
<reference evidence="2" key="2">
    <citation type="submission" date="2021-04" db="EMBL/GenBank/DDBJ databases">
        <title>Isolation and genomic analysis of the ibuprofen-degrading bacterium Sphingomonas strain MPO218.</title>
        <authorList>
            <person name="Aulestia M."/>
            <person name="Flores A."/>
            <person name="Mangas E.L."/>
            <person name="Perez-Pulido A.J."/>
            <person name="Santero E."/>
            <person name="Camacho E.M."/>
        </authorList>
    </citation>
    <scope>NUCLEOTIDE SEQUENCE</scope>
    <source>
        <strain evidence="2">MPO218</strain>
        <plasmid evidence="2">pUPO218</plasmid>
    </source>
</reference>
<dbReference type="AlphaFoldDB" id="A0A975D929"/>